<dbReference type="InterPro" id="IPR029063">
    <property type="entry name" value="SAM-dependent_MTases_sf"/>
</dbReference>
<dbReference type="PANTHER" id="PTHR44942">
    <property type="entry name" value="METHYLTRANSF_11 DOMAIN-CONTAINING PROTEIN"/>
    <property type="match status" value="1"/>
</dbReference>
<dbReference type="GO" id="GO:0008757">
    <property type="term" value="F:S-adenosylmethionine-dependent methyltransferase activity"/>
    <property type="evidence" value="ECO:0007669"/>
    <property type="project" value="InterPro"/>
</dbReference>
<dbReference type="InterPro" id="IPR051052">
    <property type="entry name" value="Diverse_substrate_MTase"/>
</dbReference>
<keyword evidence="2 5" id="KW-0489">Methyltransferase</keyword>
<sequence>MASNSTIFAQDDKFWNNYLKGRPQAPEVFFDRIFSYHQAQGGTFGTVHDVGAGNGPYAPKLRSKFAHVIVSDIVARNIELAQARLGTDGFSYRAAKVEEAGDIQPGSVDMVFATNVMHFPDQRAAMNAIAQQLRPGGTFACATFGSARFYDVKLQNLWERVNYQGGRELLQRAEDPKQTIGVMSRTQGNVAPLDPKLFLPGAQRLGLNTMHGDIVTMLPPDFAQANNEPNHIGTQDKISITEEDGWSFEMDLDGVKEHMLSFPFVADYKSSFTDLFAELDHLLSGGAKASGVFPARVILATRRSE</sequence>
<dbReference type="CDD" id="cd02440">
    <property type="entry name" value="AdoMet_MTases"/>
    <property type="match status" value="1"/>
</dbReference>
<reference evidence="5" key="1">
    <citation type="journal article" date="2020" name="Stud. Mycol.">
        <title>101 Dothideomycetes genomes: a test case for predicting lifestyles and emergence of pathogens.</title>
        <authorList>
            <person name="Haridas S."/>
            <person name="Albert R."/>
            <person name="Binder M."/>
            <person name="Bloem J."/>
            <person name="Labutti K."/>
            <person name="Salamov A."/>
            <person name="Andreopoulos B."/>
            <person name="Baker S."/>
            <person name="Barry K."/>
            <person name="Bills G."/>
            <person name="Bluhm B."/>
            <person name="Cannon C."/>
            <person name="Castanera R."/>
            <person name="Culley D."/>
            <person name="Daum C."/>
            <person name="Ezra D."/>
            <person name="Gonzalez J."/>
            <person name="Henrissat B."/>
            <person name="Kuo A."/>
            <person name="Liang C."/>
            <person name="Lipzen A."/>
            <person name="Lutzoni F."/>
            <person name="Magnuson J."/>
            <person name="Mondo S."/>
            <person name="Nolan M."/>
            <person name="Ohm R."/>
            <person name="Pangilinan J."/>
            <person name="Park H.-J."/>
            <person name="Ramirez L."/>
            <person name="Alfaro M."/>
            <person name="Sun H."/>
            <person name="Tritt A."/>
            <person name="Yoshinaga Y."/>
            <person name="Zwiers L.-H."/>
            <person name="Turgeon B."/>
            <person name="Goodwin S."/>
            <person name="Spatafora J."/>
            <person name="Crous P."/>
            <person name="Grigoriev I."/>
        </authorList>
    </citation>
    <scope>NUCLEOTIDE SEQUENCE</scope>
    <source>
        <strain evidence="5">CBS 627.86</strain>
    </source>
</reference>
<feature type="domain" description="Methyltransferase type 11" evidence="4">
    <location>
        <begin position="49"/>
        <end position="141"/>
    </location>
</feature>
<name>A0A6A5YXR0_9PLEO</name>
<keyword evidence="3 5" id="KW-0808">Transferase</keyword>
<dbReference type="SUPFAM" id="SSF53335">
    <property type="entry name" value="S-adenosyl-L-methionine-dependent methyltransferases"/>
    <property type="match status" value="1"/>
</dbReference>
<evidence type="ECO:0000259" key="4">
    <source>
        <dbReference type="Pfam" id="PF08241"/>
    </source>
</evidence>
<dbReference type="Gene3D" id="3.40.50.150">
    <property type="entry name" value="Vaccinia Virus protein VP39"/>
    <property type="match status" value="1"/>
</dbReference>
<comment type="similarity">
    <text evidence="1">Belongs to the methyltransferase superfamily.</text>
</comment>
<dbReference type="Pfam" id="PF08241">
    <property type="entry name" value="Methyltransf_11"/>
    <property type="match status" value="1"/>
</dbReference>
<dbReference type="OrthoDB" id="10027013at2759"/>
<organism evidence="5 6">
    <name type="scientific">Lophiotrema nucula</name>
    <dbReference type="NCBI Taxonomy" id="690887"/>
    <lineage>
        <taxon>Eukaryota</taxon>
        <taxon>Fungi</taxon>
        <taxon>Dikarya</taxon>
        <taxon>Ascomycota</taxon>
        <taxon>Pezizomycotina</taxon>
        <taxon>Dothideomycetes</taxon>
        <taxon>Pleosporomycetidae</taxon>
        <taxon>Pleosporales</taxon>
        <taxon>Lophiotremataceae</taxon>
        <taxon>Lophiotrema</taxon>
    </lineage>
</organism>
<keyword evidence="6" id="KW-1185">Reference proteome</keyword>
<dbReference type="PANTHER" id="PTHR44942:SF4">
    <property type="entry name" value="METHYLTRANSFERASE TYPE 11 DOMAIN-CONTAINING PROTEIN"/>
    <property type="match status" value="1"/>
</dbReference>
<protein>
    <submittedName>
        <fullName evidence="5">S-adenosyl-L-methionine-dependent methyltransferase</fullName>
    </submittedName>
</protein>
<dbReference type="Proteomes" id="UP000799770">
    <property type="component" value="Unassembled WGS sequence"/>
</dbReference>
<evidence type="ECO:0000313" key="5">
    <source>
        <dbReference type="EMBL" id="KAF2111969.1"/>
    </source>
</evidence>
<proteinExistence type="inferred from homology"/>
<accession>A0A6A5YXR0</accession>
<dbReference type="EMBL" id="ML977332">
    <property type="protein sequence ID" value="KAF2111969.1"/>
    <property type="molecule type" value="Genomic_DNA"/>
</dbReference>
<evidence type="ECO:0000256" key="2">
    <source>
        <dbReference type="ARBA" id="ARBA00022603"/>
    </source>
</evidence>
<dbReference type="AlphaFoldDB" id="A0A6A5YXR0"/>
<evidence type="ECO:0000313" key="6">
    <source>
        <dbReference type="Proteomes" id="UP000799770"/>
    </source>
</evidence>
<dbReference type="InterPro" id="IPR013216">
    <property type="entry name" value="Methyltransf_11"/>
</dbReference>
<gene>
    <name evidence="5" type="ORF">BDV96DRAFT_649335</name>
</gene>
<evidence type="ECO:0000256" key="1">
    <source>
        <dbReference type="ARBA" id="ARBA00008361"/>
    </source>
</evidence>
<dbReference type="GO" id="GO:0032259">
    <property type="term" value="P:methylation"/>
    <property type="evidence" value="ECO:0007669"/>
    <property type="project" value="UniProtKB-KW"/>
</dbReference>
<evidence type="ECO:0000256" key="3">
    <source>
        <dbReference type="ARBA" id="ARBA00022679"/>
    </source>
</evidence>